<accession>A0A1G8CKJ0</accession>
<reference evidence="2 3" key="1">
    <citation type="submission" date="2016-10" db="EMBL/GenBank/DDBJ databases">
        <authorList>
            <person name="de Groot N.N."/>
        </authorList>
    </citation>
    <scope>NUCLEOTIDE SEQUENCE [LARGE SCALE GENOMIC DNA]</scope>
    <source>
        <strain evidence="2 3">CGMCC 1.10228</strain>
    </source>
</reference>
<dbReference type="EMBL" id="FNDD01000016">
    <property type="protein sequence ID" value="SDH45904.1"/>
    <property type="molecule type" value="Genomic_DNA"/>
</dbReference>
<dbReference type="STRING" id="861298.SAMN04488136_116114"/>
<evidence type="ECO:0000313" key="2">
    <source>
        <dbReference type="EMBL" id="SDH45904.1"/>
    </source>
</evidence>
<dbReference type="AlphaFoldDB" id="A0A1G8CKJ0"/>
<dbReference type="OrthoDB" id="6190762at2"/>
<dbReference type="SUPFAM" id="SSF56024">
    <property type="entry name" value="Phospholipase D/nuclease"/>
    <property type="match status" value="1"/>
</dbReference>
<dbReference type="CDD" id="cd09117">
    <property type="entry name" value="PLDc_Bfil_DEXD_like"/>
    <property type="match status" value="1"/>
</dbReference>
<sequence>MQVLANTNEITAQFKRCCSEYSSLDFAVAWAGNPEYGIPFDGLNKLKNINATVGIAFHQTHPDGIQRLLDLGASVKVVENDANGTFHPKVFLFRKGPTACLIIGSSNLTHSGFTRNTEVCISCETNNVDDDEQFQKILKQLVAWHTDKNAFEPGQEWLTQYRKSYSITQNKQRKVGLRSPQFKDNPQGVSEWLRDASWDEYYQRIATVLEEKPRRDKGYRRVLDSAKDLLPMPWVKTYLNELETRKLIGGRAPYGYLGNTTSSGYFAGLLNSGSESQHETILTAINKIASLTMSDHADWVILRRELSSLFDLGFKMSCWGRLLCIARPDLYSTMSSKLLKKNLSKAVGQPQYKFDEVEGYIEFLKFIYSSNWFNSDKPVDEHERYIWENRVALLDVIFQ</sequence>
<evidence type="ECO:0000259" key="1">
    <source>
        <dbReference type="Pfam" id="PF13091"/>
    </source>
</evidence>
<feature type="domain" description="Phospholipase D-like" evidence="1">
    <location>
        <begin position="65"/>
        <end position="138"/>
    </location>
</feature>
<name>A0A1G8CKJ0_9VIBR</name>
<dbReference type="InterPro" id="IPR025202">
    <property type="entry name" value="PLD-like_dom"/>
</dbReference>
<proteinExistence type="predicted"/>
<keyword evidence="3" id="KW-1185">Reference proteome</keyword>
<gene>
    <name evidence="2" type="ORF">SAMN04488136_116114</name>
</gene>
<protein>
    <submittedName>
        <fullName evidence="2">PLD-like domain-containing protein</fullName>
    </submittedName>
</protein>
<dbReference type="RefSeq" id="WP_093275142.1">
    <property type="nucleotide sequence ID" value="NZ_FNDD01000016.1"/>
</dbReference>
<organism evidence="2 3">
    <name type="scientific">Vibrio xiamenensis</name>
    <dbReference type="NCBI Taxonomy" id="861298"/>
    <lineage>
        <taxon>Bacteria</taxon>
        <taxon>Pseudomonadati</taxon>
        <taxon>Pseudomonadota</taxon>
        <taxon>Gammaproteobacteria</taxon>
        <taxon>Vibrionales</taxon>
        <taxon>Vibrionaceae</taxon>
        <taxon>Vibrio</taxon>
    </lineage>
</organism>
<dbReference type="Proteomes" id="UP000198854">
    <property type="component" value="Unassembled WGS sequence"/>
</dbReference>
<dbReference type="Gene3D" id="3.30.870.10">
    <property type="entry name" value="Endonuclease Chain A"/>
    <property type="match status" value="1"/>
</dbReference>
<dbReference type="Pfam" id="PF13091">
    <property type="entry name" value="PLDc_2"/>
    <property type="match status" value="1"/>
</dbReference>
<evidence type="ECO:0000313" key="3">
    <source>
        <dbReference type="Proteomes" id="UP000198854"/>
    </source>
</evidence>